<evidence type="ECO:0000313" key="1">
    <source>
        <dbReference type="EMBL" id="CAE8679435.1"/>
    </source>
</evidence>
<evidence type="ECO:0000313" key="2">
    <source>
        <dbReference type="Proteomes" id="UP000626109"/>
    </source>
</evidence>
<organism evidence="1 2">
    <name type="scientific">Polarella glacialis</name>
    <name type="common">Dinoflagellate</name>
    <dbReference type="NCBI Taxonomy" id="89957"/>
    <lineage>
        <taxon>Eukaryota</taxon>
        <taxon>Sar</taxon>
        <taxon>Alveolata</taxon>
        <taxon>Dinophyceae</taxon>
        <taxon>Suessiales</taxon>
        <taxon>Suessiaceae</taxon>
        <taxon>Polarella</taxon>
    </lineage>
</organism>
<accession>A0A813JN54</accession>
<comment type="caution">
    <text evidence="1">The sequence shown here is derived from an EMBL/GenBank/DDBJ whole genome shotgun (WGS) entry which is preliminary data.</text>
</comment>
<proteinExistence type="predicted"/>
<dbReference type="AlphaFoldDB" id="A0A813JN54"/>
<name>A0A813JN54_POLGL</name>
<protein>
    <submittedName>
        <fullName evidence="1">Uncharacterized protein</fullName>
    </submittedName>
</protein>
<dbReference type="Proteomes" id="UP000626109">
    <property type="component" value="Unassembled WGS sequence"/>
</dbReference>
<dbReference type="EMBL" id="CAJNNW010025765">
    <property type="protein sequence ID" value="CAE8679435.1"/>
    <property type="molecule type" value="Genomic_DNA"/>
</dbReference>
<reference evidence="1" key="1">
    <citation type="submission" date="2021-02" db="EMBL/GenBank/DDBJ databases">
        <authorList>
            <person name="Dougan E. K."/>
            <person name="Rhodes N."/>
            <person name="Thang M."/>
            <person name="Chan C."/>
        </authorList>
    </citation>
    <scope>NUCLEOTIDE SEQUENCE</scope>
</reference>
<feature type="non-terminal residue" evidence="1">
    <location>
        <position position="185"/>
    </location>
</feature>
<sequence>TLRRMNGSRSPSRLRAASGRPVLPVLLAAPQRVPKMFCQNGTRLVSLDRATASSNGTVRIQPLLLGQRLNGSCGLLVPVARPVGPGSLRNGTAPVTLPRVAETGALCNATHPCQSLGRTGTSARSRLEALVSRGTVLVQLAEEDLASLQTELDKCERYFGGLRGVSSSTAELHAEPQHRRAPVAA</sequence>
<gene>
    <name evidence="1" type="ORF">PGLA2088_LOCUS21354</name>
</gene>